<evidence type="ECO:0000313" key="1">
    <source>
        <dbReference type="EMBL" id="MBK1658270.1"/>
    </source>
</evidence>
<gene>
    <name evidence="1" type="ORF">CKO45_08510</name>
</gene>
<dbReference type="EMBL" id="NRSG01000044">
    <property type="protein sequence ID" value="MBK1658270.1"/>
    <property type="molecule type" value="Genomic_DNA"/>
</dbReference>
<organism evidence="1 2">
    <name type="scientific">Paracraurococcus ruber</name>
    <dbReference type="NCBI Taxonomy" id="77675"/>
    <lineage>
        <taxon>Bacteria</taxon>
        <taxon>Pseudomonadati</taxon>
        <taxon>Pseudomonadota</taxon>
        <taxon>Alphaproteobacteria</taxon>
        <taxon>Acetobacterales</taxon>
        <taxon>Roseomonadaceae</taxon>
        <taxon>Paracraurococcus</taxon>
    </lineage>
</organism>
<comment type="caution">
    <text evidence="1">The sequence shown here is derived from an EMBL/GenBank/DDBJ whole genome shotgun (WGS) entry which is preliminary data.</text>
</comment>
<proteinExistence type="predicted"/>
<accession>A0ABS1CV41</accession>
<dbReference type="Proteomes" id="UP000697995">
    <property type="component" value="Unassembled WGS sequence"/>
</dbReference>
<reference evidence="1 2" key="1">
    <citation type="journal article" date="2020" name="Microorganisms">
        <title>Osmotic Adaptation and Compatible Solute Biosynthesis of Phototrophic Bacteria as Revealed from Genome Analyses.</title>
        <authorList>
            <person name="Imhoff J.F."/>
            <person name="Rahn T."/>
            <person name="Kunzel S."/>
            <person name="Keller A."/>
            <person name="Neulinger S.C."/>
        </authorList>
    </citation>
    <scope>NUCLEOTIDE SEQUENCE [LARGE SCALE GENOMIC DNA]</scope>
    <source>
        <strain evidence="1 2">DSM 15382</strain>
    </source>
</reference>
<keyword evidence="2" id="KW-1185">Reference proteome</keyword>
<protein>
    <submittedName>
        <fullName evidence="1">Uncharacterized protein</fullName>
    </submittedName>
</protein>
<evidence type="ECO:0000313" key="2">
    <source>
        <dbReference type="Proteomes" id="UP000697995"/>
    </source>
</evidence>
<sequence length="330" mass="35325">MSGTGTEGAGAAPALPAVTAAEAMLDAALAVSAGGMLHARAARPELRLESRDPRRFIVTTPWHEYSGDLSQGLVLQAIRGPAGRPGAPICHSGNLLEFRHRGRKVALDVEAHIVDYGLRRLPGRVVLFHESRFARREGLLGRRHPFARLRYDYAVLADSPVLELTVTLTVEPARRLVAPRLTTGVDALDPEDGPTRMRRLLAWGPAGRSAAMAAAGQAAAALHAGPAFHLALPEEPVAGDGPRQACHLRLLDGDRLMRVTGTPGRDGGLHWLVLRYACPTLAGGASVTLREERLRVTDAEVDPSPEAMDRAMETRIAAAMEAAARQPPDR</sequence>
<name>A0ABS1CV41_9PROT</name>